<evidence type="ECO:0000256" key="10">
    <source>
        <dbReference type="ARBA" id="ARBA00023170"/>
    </source>
</evidence>
<evidence type="ECO:0000256" key="12">
    <source>
        <dbReference type="SAM" id="Phobius"/>
    </source>
</evidence>
<name>A0AAN7EGT0_QUERU</name>
<keyword evidence="4" id="KW-0433">Leucine-rich repeat</keyword>
<protein>
    <recommendedName>
        <fullName evidence="17">Leucine-rich repeat-containing N-terminal plant-type domain-containing protein</fullName>
    </recommendedName>
</protein>
<dbReference type="InterPro" id="IPR001611">
    <property type="entry name" value="Leu-rich_rpt"/>
</dbReference>
<dbReference type="FunFam" id="3.80.10.10:FF:000299">
    <property type="entry name" value="Piriformospora indica-insensitive protein 2"/>
    <property type="match status" value="1"/>
</dbReference>
<evidence type="ECO:0000256" key="1">
    <source>
        <dbReference type="ARBA" id="ARBA00004251"/>
    </source>
</evidence>
<dbReference type="Pfam" id="PF08263">
    <property type="entry name" value="LRRNT_2"/>
    <property type="match status" value="1"/>
</dbReference>
<keyword evidence="3" id="KW-1003">Cell membrane</keyword>
<dbReference type="InterPro" id="IPR046956">
    <property type="entry name" value="RLP23-like"/>
</dbReference>
<reference evidence="15 16" key="1">
    <citation type="journal article" date="2023" name="G3 (Bethesda)">
        <title>A haplotype-resolved chromosome-scale genome for Quercus rubra L. provides insights into the genetics of adaptive traits for red oak species.</title>
        <authorList>
            <person name="Kapoor B."/>
            <person name="Jenkins J."/>
            <person name="Schmutz J."/>
            <person name="Zhebentyayeva T."/>
            <person name="Kuelheim C."/>
            <person name="Coggeshall M."/>
            <person name="Heim C."/>
            <person name="Lasky J.R."/>
            <person name="Leites L."/>
            <person name="Islam-Faridi N."/>
            <person name="Romero-Severson J."/>
            <person name="DeLeo V.L."/>
            <person name="Lucas S.M."/>
            <person name="Lazic D."/>
            <person name="Gailing O."/>
            <person name="Carlson J."/>
            <person name="Staton M."/>
        </authorList>
    </citation>
    <scope>NUCLEOTIDE SEQUENCE [LARGE SCALE GENOMIC DNA]</scope>
    <source>
        <strain evidence="15">Pseudo-F2</strain>
    </source>
</reference>
<dbReference type="Pfam" id="PF00560">
    <property type="entry name" value="LRR_1"/>
    <property type="match status" value="12"/>
</dbReference>
<evidence type="ECO:0000256" key="11">
    <source>
        <dbReference type="ARBA" id="ARBA00023180"/>
    </source>
</evidence>
<dbReference type="PANTHER" id="PTHR48063:SF98">
    <property type="entry name" value="LRR RECEPTOR-LIKE SERINE_THREONINE-PROTEIN KINASE FLS2"/>
    <property type="match status" value="1"/>
</dbReference>
<accession>A0AAN7EGT0</accession>
<evidence type="ECO:0000313" key="16">
    <source>
        <dbReference type="Proteomes" id="UP001324115"/>
    </source>
</evidence>
<keyword evidence="7" id="KW-0677">Repeat</keyword>
<dbReference type="PROSITE" id="PS51450">
    <property type="entry name" value="LRR"/>
    <property type="match status" value="1"/>
</dbReference>
<dbReference type="SMART" id="SM00369">
    <property type="entry name" value="LRR_TYP"/>
    <property type="match status" value="9"/>
</dbReference>
<feature type="domain" description="Disease resistance R13L4/SHOC-2-like LRR" evidence="14">
    <location>
        <begin position="452"/>
        <end position="634"/>
    </location>
</feature>
<keyword evidence="16" id="KW-1185">Reference proteome</keyword>
<evidence type="ECO:0000313" key="15">
    <source>
        <dbReference type="EMBL" id="KAK4571632.1"/>
    </source>
</evidence>
<evidence type="ECO:0000256" key="8">
    <source>
        <dbReference type="ARBA" id="ARBA00022989"/>
    </source>
</evidence>
<dbReference type="SUPFAM" id="SSF52058">
    <property type="entry name" value="L domain-like"/>
    <property type="match status" value="3"/>
</dbReference>
<dbReference type="FunFam" id="3.80.10.10:FF:000095">
    <property type="entry name" value="LRR receptor-like serine/threonine-protein kinase GSO1"/>
    <property type="match status" value="2"/>
</dbReference>
<dbReference type="InterPro" id="IPR003591">
    <property type="entry name" value="Leu-rich_rpt_typical-subtyp"/>
</dbReference>
<evidence type="ECO:0000256" key="2">
    <source>
        <dbReference type="ARBA" id="ARBA00009592"/>
    </source>
</evidence>
<feature type="domain" description="Leucine-rich repeat-containing N-terminal plant-type" evidence="13">
    <location>
        <begin position="23"/>
        <end position="60"/>
    </location>
</feature>
<gene>
    <name evidence="15" type="ORF">RGQ29_030155</name>
</gene>
<keyword evidence="10" id="KW-0675">Receptor</keyword>
<dbReference type="SUPFAM" id="SSF52047">
    <property type="entry name" value="RNI-like"/>
    <property type="match status" value="1"/>
</dbReference>
<proteinExistence type="inferred from homology"/>
<organism evidence="15 16">
    <name type="scientific">Quercus rubra</name>
    <name type="common">Northern red oak</name>
    <name type="synonym">Quercus borealis</name>
    <dbReference type="NCBI Taxonomy" id="3512"/>
    <lineage>
        <taxon>Eukaryota</taxon>
        <taxon>Viridiplantae</taxon>
        <taxon>Streptophyta</taxon>
        <taxon>Embryophyta</taxon>
        <taxon>Tracheophyta</taxon>
        <taxon>Spermatophyta</taxon>
        <taxon>Magnoliopsida</taxon>
        <taxon>eudicotyledons</taxon>
        <taxon>Gunneridae</taxon>
        <taxon>Pentapetalae</taxon>
        <taxon>rosids</taxon>
        <taxon>fabids</taxon>
        <taxon>Fagales</taxon>
        <taxon>Fagaceae</taxon>
        <taxon>Quercus</taxon>
    </lineage>
</organism>
<dbReference type="SMART" id="SM00365">
    <property type="entry name" value="LRR_SD22"/>
    <property type="match status" value="5"/>
</dbReference>
<evidence type="ECO:0000256" key="5">
    <source>
        <dbReference type="ARBA" id="ARBA00022692"/>
    </source>
</evidence>
<dbReference type="InterPro" id="IPR032675">
    <property type="entry name" value="LRR_dom_sf"/>
</dbReference>
<comment type="similarity">
    <text evidence="2">Belongs to the RLP family.</text>
</comment>
<evidence type="ECO:0000259" key="14">
    <source>
        <dbReference type="Pfam" id="PF23598"/>
    </source>
</evidence>
<keyword evidence="5 12" id="KW-0812">Transmembrane</keyword>
<keyword evidence="8 12" id="KW-1133">Transmembrane helix</keyword>
<dbReference type="GO" id="GO:0005886">
    <property type="term" value="C:plasma membrane"/>
    <property type="evidence" value="ECO:0007669"/>
    <property type="project" value="UniProtKB-SubCell"/>
</dbReference>
<keyword evidence="11" id="KW-0325">Glycoprotein</keyword>
<feature type="transmembrane region" description="Helical" evidence="12">
    <location>
        <begin position="1055"/>
        <end position="1077"/>
    </location>
</feature>
<evidence type="ECO:0000256" key="6">
    <source>
        <dbReference type="ARBA" id="ARBA00022729"/>
    </source>
</evidence>
<dbReference type="InterPro" id="IPR013210">
    <property type="entry name" value="LRR_N_plant-typ"/>
</dbReference>
<evidence type="ECO:0000256" key="4">
    <source>
        <dbReference type="ARBA" id="ARBA00022614"/>
    </source>
</evidence>
<evidence type="ECO:0000259" key="13">
    <source>
        <dbReference type="Pfam" id="PF08263"/>
    </source>
</evidence>
<sequence length="1102" mass="122842">MGDLKASQEVVGTNLGLGRYESDPERHALLNFKQDLIDPLNRLSSWTVDGDCCHWLGVVCHNLTAHVHQLHLRSFPLVLDDLMTQEQIDAEYEAYERSMFSGKLNPSLLDLKHLNYFDLSFNNFSSTPIPSFLGLMSSLTHLSLSNAGFVGVIPHQLGNLSNLHYLNLEGYGLSVNYLQWLSGLPLLQQLNMNSVDLSKASDWLQVINTLPSLFDLHLSYCQLPFIPPTPTINFSSLLTLDLSENYFESTLIPSWIFGLRNLVSLDLPYNDFPGPIPVDLQNMTSLRHLDLSENHFNSSIPNWLYSFRRIEFLNLGSNNLQGTISSAIGNLTSAISIDLSYNQLGGKLPRSLGNLCNLREIILSYNKWSQEISEILESLSGCVSNRLEILDLSYSQLHGHLTDELGVFKNLVKLYFQSNSISGPIPVSLGNLSSLTNLEFSYNQFSGTLTQNFGQLKNLFILSLQSNSISGPIPMSLGNLSSLTNLDFSHNLFSGTLSLNFGQLKNLVSLSFWNNSISGPLPLSLGSLSSLTHLDLSNNLFNGTVPQNFGQLFKLETLSIESNMLEGVVSKSHFSNLIRLKTFYAFGNRLTLNVSHDWIPPFQLEYLSLRSWNLGPKFPPWLCSQRYLQYLDISNTQISDVIPPSIWNLSSQFKYLNLSHNQINGEVPNNPSILSTSLVIDLSSNHFKGSLPYISSSVIVLDLSDNSFSKSISSFLCFKMNDSKSIGYLNLEKNNLSGKIPDCWMKWNSLVVLNLANNHFSGNFPASIGSLTLLQSLHLYNNKFTGNLPSSLRNCENLVIIDVAKNEFVGSIPSWVGHRFSSLMILNLHSNNFQGHIPKELCALTSLQILDLSHNKLSRGIPRCVKNFSAMATKNNSNLDMSFNLPNDYYDETLPHESELLVIKGKALKYSTILHLVKCIDFSNNSLSGEIPKEVTSLQGLQSLNLSYNLLIGSIPENIGAMGSLESIDFSMNQLSGQIPSSMSSLTFLNHLNLSNNNLTGKIPLSTQLQSFNASGFIGNKLCGLPLSNNCIINYVNLDKENKGSKHNGGLQVDWFFVSMALGFMVGFWGVCGPLLLNKQWRIMYFQFLDHMGYKLKSLVLL</sequence>
<dbReference type="Pfam" id="PF13855">
    <property type="entry name" value="LRR_8"/>
    <property type="match status" value="2"/>
</dbReference>
<evidence type="ECO:0008006" key="17">
    <source>
        <dbReference type="Google" id="ProtNLM"/>
    </source>
</evidence>
<dbReference type="Gene3D" id="3.80.10.10">
    <property type="entry name" value="Ribonuclease Inhibitor"/>
    <property type="match status" value="5"/>
</dbReference>
<dbReference type="InterPro" id="IPR055414">
    <property type="entry name" value="LRR_R13L4/SHOC2-like"/>
</dbReference>
<dbReference type="PRINTS" id="PR00019">
    <property type="entry name" value="LEURICHRPT"/>
</dbReference>
<evidence type="ECO:0000256" key="3">
    <source>
        <dbReference type="ARBA" id="ARBA00022475"/>
    </source>
</evidence>
<comment type="caution">
    <text evidence="15">The sequence shown here is derived from an EMBL/GenBank/DDBJ whole genome shotgun (WGS) entry which is preliminary data.</text>
</comment>
<evidence type="ECO:0000256" key="7">
    <source>
        <dbReference type="ARBA" id="ARBA00022737"/>
    </source>
</evidence>
<keyword evidence="9 12" id="KW-0472">Membrane</keyword>
<comment type="subcellular location">
    <subcellularLocation>
        <location evidence="1">Cell membrane</location>
        <topology evidence="1">Single-pass type I membrane protein</topology>
    </subcellularLocation>
</comment>
<dbReference type="AlphaFoldDB" id="A0AAN7EGT0"/>
<dbReference type="EMBL" id="JAXUIC010000009">
    <property type="protein sequence ID" value="KAK4571632.1"/>
    <property type="molecule type" value="Genomic_DNA"/>
</dbReference>
<evidence type="ECO:0000256" key="9">
    <source>
        <dbReference type="ARBA" id="ARBA00023136"/>
    </source>
</evidence>
<dbReference type="Pfam" id="PF23598">
    <property type="entry name" value="LRR_14"/>
    <property type="match status" value="1"/>
</dbReference>
<keyword evidence="6" id="KW-0732">Signal</keyword>
<dbReference type="FunFam" id="3.80.10.10:FF:000383">
    <property type="entry name" value="Leucine-rich repeat receptor protein kinase EMS1"/>
    <property type="match status" value="2"/>
</dbReference>
<dbReference type="PANTHER" id="PTHR48063">
    <property type="entry name" value="LRR RECEPTOR-LIKE KINASE"/>
    <property type="match status" value="1"/>
</dbReference>
<dbReference type="Proteomes" id="UP001324115">
    <property type="component" value="Unassembled WGS sequence"/>
</dbReference>